<keyword evidence="3" id="KW-1185">Reference proteome</keyword>
<accession>K3Y3X8</accession>
<dbReference type="EMBL" id="AGNK02002576">
    <property type="status" value="NOT_ANNOTATED_CDS"/>
    <property type="molecule type" value="Genomic_DNA"/>
</dbReference>
<dbReference type="Gramene" id="KQL11125">
    <property type="protein sequence ID" value="KQL11125"/>
    <property type="gene ID" value="SETIT_008916mg"/>
</dbReference>
<sequence>MAQGDGSHTKHLELPEKDGPHAPQAAARRCQQPRLQRFIANTQTVQQFTRTHSYSKPATSTNSHKDRPSLPSPATLRRLRHDRIHAVLFVS</sequence>
<feature type="compositionally biased region" description="Basic and acidic residues" evidence="1">
    <location>
        <begin position="7"/>
        <end position="20"/>
    </location>
</feature>
<evidence type="ECO:0000256" key="1">
    <source>
        <dbReference type="SAM" id="MobiDB-lite"/>
    </source>
</evidence>
<feature type="region of interest" description="Disordered" evidence="1">
    <location>
        <begin position="43"/>
        <end position="77"/>
    </location>
</feature>
<protein>
    <submittedName>
        <fullName evidence="2">Uncharacterized protein</fullName>
    </submittedName>
</protein>
<dbReference type="AlphaFoldDB" id="K3Y3X8"/>
<dbReference type="Proteomes" id="UP000004995">
    <property type="component" value="Unassembled WGS sequence"/>
</dbReference>
<feature type="region of interest" description="Disordered" evidence="1">
    <location>
        <begin position="1"/>
        <end position="30"/>
    </location>
</feature>
<organism evidence="2 3">
    <name type="scientific">Setaria italica</name>
    <name type="common">Foxtail millet</name>
    <name type="synonym">Panicum italicum</name>
    <dbReference type="NCBI Taxonomy" id="4555"/>
    <lineage>
        <taxon>Eukaryota</taxon>
        <taxon>Viridiplantae</taxon>
        <taxon>Streptophyta</taxon>
        <taxon>Embryophyta</taxon>
        <taxon>Tracheophyta</taxon>
        <taxon>Spermatophyta</taxon>
        <taxon>Magnoliopsida</taxon>
        <taxon>Liliopsida</taxon>
        <taxon>Poales</taxon>
        <taxon>Poaceae</taxon>
        <taxon>PACMAD clade</taxon>
        <taxon>Panicoideae</taxon>
        <taxon>Panicodae</taxon>
        <taxon>Paniceae</taxon>
        <taxon>Cenchrinae</taxon>
        <taxon>Setaria</taxon>
    </lineage>
</organism>
<evidence type="ECO:0000313" key="2">
    <source>
        <dbReference type="EnsemblPlants" id="KQL11125"/>
    </source>
</evidence>
<reference evidence="2" key="2">
    <citation type="submission" date="2018-08" db="UniProtKB">
        <authorList>
            <consortium name="EnsemblPlants"/>
        </authorList>
    </citation>
    <scope>IDENTIFICATION</scope>
    <source>
        <strain evidence="2">Yugu1</strain>
    </source>
</reference>
<evidence type="ECO:0000313" key="3">
    <source>
        <dbReference type="Proteomes" id="UP000004995"/>
    </source>
</evidence>
<dbReference type="EnsemblPlants" id="KQL11125">
    <property type="protein sequence ID" value="KQL11125"/>
    <property type="gene ID" value="SETIT_008916mg"/>
</dbReference>
<feature type="compositionally biased region" description="Polar residues" evidence="1">
    <location>
        <begin position="43"/>
        <end position="62"/>
    </location>
</feature>
<dbReference type="HOGENOM" id="CLU_2431172_0_0_1"/>
<name>K3Y3X8_SETIT</name>
<reference evidence="3" key="1">
    <citation type="journal article" date="2012" name="Nat. Biotechnol.">
        <title>Reference genome sequence of the model plant Setaria.</title>
        <authorList>
            <person name="Bennetzen J.L."/>
            <person name="Schmutz J."/>
            <person name="Wang H."/>
            <person name="Percifield R."/>
            <person name="Hawkins J."/>
            <person name="Pontaroli A.C."/>
            <person name="Estep M."/>
            <person name="Feng L."/>
            <person name="Vaughn J.N."/>
            <person name="Grimwood J."/>
            <person name="Jenkins J."/>
            <person name="Barry K."/>
            <person name="Lindquist E."/>
            <person name="Hellsten U."/>
            <person name="Deshpande S."/>
            <person name="Wang X."/>
            <person name="Wu X."/>
            <person name="Mitros T."/>
            <person name="Triplett J."/>
            <person name="Yang X."/>
            <person name="Ye C.Y."/>
            <person name="Mauro-Herrera M."/>
            <person name="Wang L."/>
            <person name="Li P."/>
            <person name="Sharma M."/>
            <person name="Sharma R."/>
            <person name="Ronald P.C."/>
            <person name="Panaud O."/>
            <person name="Kellogg E.A."/>
            <person name="Brutnell T.P."/>
            <person name="Doust A.N."/>
            <person name="Tuskan G.A."/>
            <person name="Rokhsar D."/>
            <person name="Devos K.M."/>
        </authorList>
    </citation>
    <scope>NUCLEOTIDE SEQUENCE [LARGE SCALE GENOMIC DNA]</scope>
    <source>
        <strain evidence="3">cv. Yugu1</strain>
    </source>
</reference>
<dbReference type="InParanoid" id="K3Y3X8"/>
<proteinExistence type="predicted"/>